<feature type="domain" description="Signal transduction histidine kinase internal region" evidence="2">
    <location>
        <begin position="187"/>
        <end position="265"/>
    </location>
</feature>
<dbReference type="InterPro" id="IPR036890">
    <property type="entry name" value="HATPase_C_sf"/>
</dbReference>
<dbReference type="Gene3D" id="3.30.565.10">
    <property type="entry name" value="Histidine kinase-like ATPase, C-terminal domain"/>
    <property type="match status" value="1"/>
</dbReference>
<keyword evidence="4" id="KW-1185">Reference proteome</keyword>
<dbReference type="RefSeq" id="WP_019942829.1">
    <property type="nucleotide sequence ID" value="NZ_BMLI01000001.1"/>
</dbReference>
<reference evidence="4" key="1">
    <citation type="journal article" date="2019" name="Int. J. Syst. Evol. Microbiol.">
        <title>The Global Catalogue of Microorganisms (GCM) 10K type strain sequencing project: providing services to taxonomists for standard genome sequencing and annotation.</title>
        <authorList>
            <consortium name="The Broad Institute Genomics Platform"/>
            <consortium name="The Broad Institute Genome Sequencing Center for Infectious Disease"/>
            <person name="Wu L."/>
            <person name="Ma J."/>
        </authorList>
    </citation>
    <scope>NUCLEOTIDE SEQUENCE [LARGE SCALE GENOMIC DNA]</scope>
    <source>
        <strain evidence="4">CGMCC 1.6375</strain>
    </source>
</reference>
<keyword evidence="1" id="KW-0812">Transmembrane</keyword>
<dbReference type="Pfam" id="PF06580">
    <property type="entry name" value="His_kinase"/>
    <property type="match status" value="1"/>
</dbReference>
<dbReference type="EMBL" id="BMLI01000001">
    <property type="protein sequence ID" value="GGM96085.1"/>
    <property type="molecule type" value="Genomic_DNA"/>
</dbReference>
<gene>
    <name evidence="3" type="ORF">GCM10010967_32040</name>
</gene>
<dbReference type="InterPro" id="IPR010559">
    <property type="entry name" value="Sig_transdc_His_kin_internal"/>
</dbReference>
<dbReference type="InterPro" id="IPR050640">
    <property type="entry name" value="Bact_2-comp_sensor_kinase"/>
</dbReference>
<comment type="caution">
    <text evidence="3">The sequence shown here is derived from an EMBL/GenBank/DDBJ whole genome shotgun (WGS) entry which is preliminary data.</text>
</comment>
<evidence type="ECO:0000313" key="4">
    <source>
        <dbReference type="Proteomes" id="UP000632339"/>
    </source>
</evidence>
<organism evidence="3 4">
    <name type="scientific">Dyadobacter beijingensis</name>
    <dbReference type="NCBI Taxonomy" id="365489"/>
    <lineage>
        <taxon>Bacteria</taxon>
        <taxon>Pseudomonadati</taxon>
        <taxon>Bacteroidota</taxon>
        <taxon>Cytophagia</taxon>
        <taxon>Cytophagales</taxon>
        <taxon>Spirosomataceae</taxon>
        <taxon>Dyadobacter</taxon>
    </lineage>
</organism>
<feature type="transmembrane region" description="Helical" evidence="1">
    <location>
        <begin position="88"/>
        <end position="113"/>
    </location>
</feature>
<evidence type="ECO:0000256" key="1">
    <source>
        <dbReference type="SAM" id="Phobius"/>
    </source>
</evidence>
<dbReference type="PANTHER" id="PTHR34220">
    <property type="entry name" value="SENSOR HISTIDINE KINASE YPDA"/>
    <property type="match status" value="1"/>
</dbReference>
<protein>
    <recommendedName>
        <fullName evidence="2">Signal transduction histidine kinase internal region domain-containing protein</fullName>
    </recommendedName>
</protein>
<evidence type="ECO:0000259" key="2">
    <source>
        <dbReference type="Pfam" id="PF06580"/>
    </source>
</evidence>
<accession>A0ABQ2I0D0</accession>
<dbReference type="PANTHER" id="PTHR34220:SF7">
    <property type="entry name" value="SENSOR HISTIDINE KINASE YPDA"/>
    <property type="match status" value="1"/>
</dbReference>
<sequence>MENTIVKKRSLIEKLLFPRTQGLRVAYHILFWTCFILLHYAYALPVIGRKSADATVTLANFSYFLKIIPEYYICVGIYNVLGKYVRGILLAFIVVIAALITNHVFSIFMFIGVDKLAGLENMTERFQMFSKMYLQPFDFRDIRSWLVFTNDLSEIQFFMVPATLKMAKYAANETIARQKLQSDALAMELKALKSQINPHFVFNVLNAAYAKILPISEDAAEHLQKIAEILRFSLYEMDDEFIGLEKELSYMNLYIELESIRSNRRCKVNVSKYGQIAETHRIPTLSLITLVENAFKHGVHASRKESYVNILIDVSSGSLEFTIANSKPENPVLRAKEGRSGGIGLVNLEKRLEIYYPGRYEFEKTETAAEFTVSVTFPLE</sequence>
<proteinExistence type="predicted"/>
<keyword evidence="1" id="KW-1133">Transmembrane helix</keyword>
<dbReference type="Proteomes" id="UP000632339">
    <property type="component" value="Unassembled WGS sequence"/>
</dbReference>
<feature type="transmembrane region" description="Helical" evidence="1">
    <location>
        <begin position="63"/>
        <end position="81"/>
    </location>
</feature>
<feature type="transmembrane region" description="Helical" evidence="1">
    <location>
        <begin position="25"/>
        <end position="43"/>
    </location>
</feature>
<evidence type="ECO:0000313" key="3">
    <source>
        <dbReference type="EMBL" id="GGM96085.1"/>
    </source>
</evidence>
<name>A0ABQ2I0D0_9BACT</name>
<keyword evidence="1" id="KW-0472">Membrane</keyword>